<evidence type="ECO:0000256" key="2">
    <source>
        <dbReference type="ARBA" id="ARBA00022679"/>
    </source>
</evidence>
<dbReference type="GO" id="GO:0016279">
    <property type="term" value="F:protein-lysine N-methyltransferase activity"/>
    <property type="evidence" value="ECO:0007669"/>
    <property type="project" value="TreeGrafter"/>
</dbReference>
<protein>
    <recommendedName>
        <fullName evidence="4">SET domain-containing protein</fullName>
    </recommendedName>
</protein>
<evidence type="ECO:0000256" key="3">
    <source>
        <dbReference type="ARBA" id="ARBA00022691"/>
    </source>
</evidence>
<dbReference type="PROSITE" id="PS50280">
    <property type="entry name" value="SET"/>
    <property type="match status" value="1"/>
</dbReference>
<dbReference type="PANTHER" id="PTHR13271">
    <property type="entry name" value="UNCHARACTERIZED PUTATIVE METHYLTRANSFERASE"/>
    <property type="match status" value="1"/>
</dbReference>
<dbReference type="Gene3D" id="3.90.1420.10">
    <property type="entry name" value="Rubisco LSMT, substrate-binding domain"/>
    <property type="match status" value="1"/>
</dbReference>
<evidence type="ECO:0000259" key="4">
    <source>
        <dbReference type="PROSITE" id="PS50280"/>
    </source>
</evidence>
<keyword evidence="1" id="KW-0489">Methyltransferase</keyword>
<dbReference type="InterPro" id="IPR015353">
    <property type="entry name" value="Rubisco_LSMT_subst-bd"/>
</dbReference>
<dbReference type="GO" id="GO:0032259">
    <property type="term" value="P:methylation"/>
    <property type="evidence" value="ECO:0007669"/>
    <property type="project" value="UniProtKB-KW"/>
</dbReference>
<dbReference type="Gene3D" id="3.90.1410.10">
    <property type="entry name" value="set domain protein methyltransferase, domain 1"/>
    <property type="match status" value="1"/>
</dbReference>
<dbReference type="Pfam" id="PF09273">
    <property type="entry name" value="Rubis-subs-bind"/>
    <property type="match status" value="1"/>
</dbReference>
<dbReference type="SUPFAM" id="SSF81822">
    <property type="entry name" value="RuBisCo LSMT C-terminal, substrate-binding domain"/>
    <property type="match status" value="1"/>
</dbReference>
<dbReference type="InterPro" id="IPR001214">
    <property type="entry name" value="SET_dom"/>
</dbReference>
<proteinExistence type="predicted"/>
<dbReference type="Pfam" id="PF00856">
    <property type="entry name" value="SET"/>
    <property type="match status" value="1"/>
</dbReference>
<dbReference type="AlphaFoldDB" id="A0A6C0C321"/>
<dbReference type="InterPro" id="IPR050600">
    <property type="entry name" value="SETD3_SETD6_MTase"/>
</dbReference>
<accession>A0A6C0C321</accession>
<organism evidence="5">
    <name type="scientific">viral metagenome</name>
    <dbReference type="NCBI Taxonomy" id="1070528"/>
    <lineage>
        <taxon>unclassified sequences</taxon>
        <taxon>metagenomes</taxon>
        <taxon>organismal metagenomes</taxon>
    </lineage>
</organism>
<name>A0A6C0C321_9ZZZZ</name>
<dbReference type="SUPFAM" id="SSF82199">
    <property type="entry name" value="SET domain"/>
    <property type="match status" value="1"/>
</dbReference>
<sequence length="433" mass="49891">MKYKQINRDTTMSNFLSWLNKKGAVFPDIYFQKYKNGERGVHAKISIPEQDEVIKIPRKLLIYSSMGENSPWGKKVANNSANISGINLVYICLYILQDMIHENKFGPYYKILPTQFDNFPIFWNASDIKCLENSYLLREIDIRKKILMDDYNALCQILIDFNFSQVCSLQLFLQLRTIVGSRNFGLWIDGKNQATLTPLGDLLNHSTNPDVKWTFEDKSDAFVMNAIRTIKSHSAISDSYGTKCNRSYLLFYGFALPDNKQCRNTVYLQLTQSVCTVKIQNMRDQLISKEFSRNICSDFNNLNFRQMLTFLRIANANETELYGFLNNKLLSQNPYSKRNEAAALSDLSLTVSRLANSYSIPLKKNKQCFKKLPPYSNKSFATMIVMNEKKIMQEILAFTKQALGVILCNNRVSARKLENNIKGYMITLQNISS</sequence>
<dbReference type="EMBL" id="MN739334">
    <property type="protein sequence ID" value="QHS98997.1"/>
    <property type="molecule type" value="Genomic_DNA"/>
</dbReference>
<keyword evidence="3" id="KW-0949">S-adenosyl-L-methionine</keyword>
<dbReference type="InterPro" id="IPR046341">
    <property type="entry name" value="SET_dom_sf"/>
</dbReference>
<dbReference type="CDD" id="cd10527">
    <property type="entry name" value="SET_LSMT"/>
    <property type="match status" value="1"/>
</dbReference>
<evidence type="ECO:0000256" key="1">
    <source>
        <dbReference type="ARBA" id="ARBA00022603"/>
    </source>
</evidence>
<evidence type="ECO:0000313" key="5">
    <source>
        <dbReference type="EMBL" id="QHS98997.1"/>
    </source>
</evidence>
<dbReference type="InterPro" id="IPR036464">
    <property type="entry name" value="Rubisco_LSMT_subst-bd_sf"/>
</dbReference>
<dbReference type="PANTHER" id="PTHR13271:SF137">
    <property type="entry name" value="SET DOMAIN-CONTAINING PROTEIN"/>
    <property type="match status" value="1"/>
</dbReference>
<reference evidence="5" key="1">
    <citation type="journal article" date="2020" name="Nature">
        <title>Giant virus diversity and host interactions through global metagenomics.</title>
        <authorList>
            <person name="Schulz F."/>
            <person name="Roux S."/>
            <person name="Paez-Espino D."/>
            <person name="Jungbluth S."/>
            <person name="Walsh D.A."/>
            <person name="Denef V.J."/>
            <person name="McMahon K.D."/>
            <person name="Konstantinidis K.T."/>
            <person name="Eloe-Fadrosh E.A."/>
            <person name="Kyrpides N.C."/>
            <person name="Woyke T."/>
        </authorList>
    </citation>
    <scope>NUCLEOTIDE SEQUENCE</scope>
    <source>
        <strain evidence="5">GVMAG-M-3300020185-33</strain>
    </source>
</reference>
<feature type="domain" description="SET" evidence="4">
    <location>
        <begin position="27"/>
        <end position="241"/>
    </location>
</feature>
<keyword evidence="2" id="KW-0808">Transferase</keyword>